<dbReference type="GO" id="GO:0008168">
    <property type="term" value="F:methyltransferase activity"/>
    <property type="evidence" value="ECO:0007669"/>
    <property type="project" value="UniProtKB-KW"/>
</dbReference>
<accession>A0ABS6SRK8</accession>
<comment type="caution">
    <text evidence="3">The sequence shown here is derived from an EMBL/GenBank/DDBJ whole genome shotgun (WGS) entry which is preliminary data.</text>
</comment>
<keyword evidence="1 3" id="KW-0489">Methyltransferase</keyword>
<reference evidence="3 4" key="1">
    <citation type="submission" date="2021-04" db="EMBL/GenBank/DDBJ databases">
        <authorList>
            <person name="Pira H."/>
            <person name="Risdian C."/>
            <person name="Wink J."/>
        </authorList>
    </citation>
    <scope>NUCLEOTIDE SEQUENCE [LARGE SCALE GENOMIC DNA]</scope>
    <source>
        <strain evidence="3 4">WH131</strain>
    </source>
</reference>
<protein>
    <submittedName>
        <fullName evidence="3">Methyltransferase</fullName>
    </submittedName>
</protein>
<dbReference type="RefSeq" id="WP_218317751.1">
    <property type="nucleotide sequence ID" value="NZ_JAGSPB010000003.1"/>
</dbReference>
<evidence type="ECO:0000256" key="1">
    <source>
        <dbReference type="ARBA" id="ARBA00022603"/>
    </source>
</evidence>
<dbReference type="EMBL" id="JAGSPB010000003">
    <property type="protein sequence ID" value="MBV7267112.1"/>
    <property type="molecule type" value="Genomic_DNA"/>
</dbReference>
<keyword evidence="2" id="KW-0808">Transferase</keyword>
<evidence type="ECO:0000313" key="4">
    <source>
        <dbReference type="Proteomes" id="UP000699975"/>
    </source>
</evidence>
<dbReference type="Proteomes" id="UP000699975">
    <property type="component" value="Unassembled WGS sequence"/>
</dbReference>
<name>A0ABS6SRK8_9SPHN</name>
<evidence type="ECO:0000313" key="3">
    <source>
        <dbReference type="EMBL" id="MBV7267112.1"/>
    </source>
</evidence>
<keyword evidence="4" id="KW-1185">Reference proteome</keyword>
<proteinExistence type="predicted"/>
<organism evidence="3 4">
    <name type="scientific">Erythrobacter ani</name>
    <dbReference type="NCBI Taxonomy" id="2827235"/>
    <lineage>
        <taxon>Bacteria</taxon>
        <taxon>Pseudomonadati</taxon>
        <taxon>Pseudomonadota</taxon>
        <taxon>Alphaproteobacteria</taxon>
        <taxon>Sphingomonadales</taxon>
        <taxon>Erythrobacteraceae</taxon>
        <taxon>Erythrobacter/Porphyrobacter group</taxon>
        <taxon>Erythrobacter</taxon>
    </lineage>
</organism>
<dbReference type="PANTHER" id="PTHR13090:SF1">
    <property type="entry name" value="ARGININE-HYDROXYLASE NDUFAF5, MITOCHONDRIAL"/>
    <property type="match status" value="1"/>
</dbReference>
<gene>
    <name evidence="3" type="ORF">KCG45_13045</name>
</gene>
<evidence type="ECO:0000256" key="2">
    <source>
        <dbReference type="ARBA" id="ARBA00022679"/>
    </source>
</evidence>
<dbReference type="InterPro" id="IPR050602">
    <property type="entry name" value="Malonyl-ACP_OMT"/>
</dbReference>
<dbReference type="PANTHER" id="PTHR13090">
    <property type="entry name" value="ARGININE-HYDROXYLASE NDUFAF5, MITOCHONDRIAL"/>
    <property type="match status" value="1"/>
</dbReference>
<dbReference type="GO" id="GO:0032259">
    <property type="term" value="P:methylation"/>
    <property type="evidence" value="ECO:0007669"/>
    <property type="project" value="UniProtKB-KW"/>
</dbReference>
<sequence>MNSAPPKIFDRQRAAAKWQRARFRRNAADGADYLVRMMTDDIAERLDFMRFAAKKPLVVGPAPADLSDALGSQINAVTAAPLGEFDEERPGPFEAHDLIVHLLGLGVVNDLPGALIHARNALIDGGLFMAAFPGAGSVPVLRQLALVADGDRPAARIHPQVDNRAGTALLERAGFSRQVVDSYPVRVRFSSLDRMIADLRDHGLTSSLASPAPPITRIGWARAQAAFDALRDDDGKVTETFEILTLTGWR</sequence>